<keyword evidence="1" id="KW-1133">Transmembrane helix</keyword>
<dbReference type="RefSeq" id="WP_237852047.1">
    <property type="nucleotide sequence ID" value="NZ_JAKLWS010000001.1"/>
</dbReference>
<feature type="transmembrane region" description="Helical" evidence="1">
    <location>
        <begin position="517"/>
        <end position="538"/>
    </location>
</feature>
<organism evidence="2 3">
    <name type="scientific">Rhodohalobacter sulfatireducens</name>
    <dbReference type="NCBI Taxonomy" id="2911366"/>
    <lineage>
        <taxon>Bacteria</taxon>
        <taxon>Pseudomonadati</taxon>
        <taxon>Balneolota</taxon>
        <taxon>Balneolia</taxon>
        <taxon>Balneolales</taxon>
        <taxon>Balneolaceae</taxon>
        <taxon>Rhodohalobacter</taxon>
    </lineage>
</organism>
<gene>
    <name evidence="2" type="ORF">L6773_01405</name>
</gene>
<accession>A0ABS9K8L8</accession>
<dbReference type="Gene3D" id="1.20.1640.10">
    <property type="entry name" value="Multidrug efflux transporter AcrB transmembrane domain"/>
    <property type="match status" value="2"/>
</dbReference>
<evidence type="ECO:0000313" key="3">
    <source>
        <dbReference type="Proteomes" id="UP001165366"/>
    </source>
</evidence>
<evidence type="ECO:0000313" key="2">
    <source>
        <dbReference type="EMBL" id="MCG2587203.1"/>
    </source>
</evidence>
<reference evidence="2" key="2">
    <citation type="submission" date="2024-05" db="EMBL/GenBank/DDBJ databases">
        <title>Rhodohalobacter halophilus gen. nov., sp. nov., a moderately halophilic member of the family Balneolaceae.</title>
        <authorList>
            <person name="Xia J."/>
        </authorList>
    </citation>
    <scope>NUCLEOTIDE SEQUENCE</scope>
    <source>
        <strain evidence="2">WB101</strain>
    </source>
</reference>
<dbReference type="PANTHER" id="PTHR32063">
    <property type="match status" value="1"/>
</dbReference>
<dbReference type="Pfam" id="PF00873">
    <property type="entry name" value="ACR_tran"/>
    <property type="match status" value="1"/>
</dbReference>
<dbReference type="Gene3D" id="3.30.70.1320">
    <property type="entry name" value="Multidrug efflux transporter AcrB pore domain like"/>
    <property type="match status" value="1"/>
</dbReference>
<dbReference type="InterPro" id="IPR027463">
    <property type="entry name" value="AcrB_DN_DC_subdom"/>
</dbReference>
<reference evidence="2" key="1">
    <citation type="submission" date="2022-01" db="EMBL/GenBank/DDBJ databases">
        <authorList>
            <person name="Wang Y."/>
        </authorList>
    </citation>
    <scope>NUCLEOTIDE SEQUENCE</scope>
    <source>
        <strain evidence="2">WB101</strain>
    </source>
</reference>
<dbReference type="Gene3D" id="3.30.70.1440">
    <property type="entry name" value="Multidrug efflux transporter AcrB pore domain"/>
    <property type="match status" value="1"/>
</dbReference>
<dbReference type="InterPro" id="IPR001036">
    <property type="entry name" value="Acrflvin-R"/>
</dbReference>
<dbReference type="PANTHER" id="PTHR32063:SF73">
    <property type="entry name" value="RND SUPERFAMILY EFFLUX PUMP PERMEASE COMPONENT 1"/>
    <property type="match status" value="1"/>
</dbReference>
<protein>
    <submittedName>
        <fullName evidence="2">Efflux RND transporter permease subunit</fullName>
    </submittedName>
</protein>
<feature type="transmembrane region" description="Helical" evidence="1">
    <location>
        <begin position="12"/>
        <end position="32"/>
    </location>
</feature>
<dbReference type="SUPFAM" id="SSF82714">
    <property type="entry name" value="Multidrug efflux transporter AcrB TolC docking domain, DN and DC subdomains"/>
    <property type="match status" value="2"/>
</dbReference>
<sequence>MHITDLSIRRPVSTLMIFVSLVVVGFIATRLVPLEFMPNITFPGAFVQLPYPNSTPKEINENIARPIEEVLATLSGIDRINSNSGEDNAGVVVIFNQGTDINLKAIEIKEKIESIRNQLPDDFEHYEIFKFQDGDEATLQLRISSERDLSDAYELLNRNLKQRIERIPGVGQVTLYGVEKKEIRVEINPDRITAYNIDLNELSNRLRQANFSISAGKITDSGMRYMVRPVGDLHGVEDIENLIIADNNIRVKDIATVKYTSPERNYARHLDQKYAVGLDITKESTANTVQVVDDVLTEIDEIGELPEMHGIEIYQMFNQADGILSSLRELFNAGMIGALLSIVVLYIFLRQVSTTLIVATAVPFSLIVTLGFFFFLDITLNILSMMGLMLAIGMLVDNAVVVTENIHRYQRKLSDPKNASVLGAKQVAIAVTAGTLTSIIVFLPNVVNESFISQHMYYIGMAIIISLLASLLISLTVIPLLASKIKPPEESRKKTFIDKLAVRYSAFLGWLLDRRKLSVFLITLLFFSGAIPLSFMSVDMFPRVEERQLNLQYNLNASYTLETVKESVERIEKYLYDNQEKFEIESVYTYYQPENANSTINLVPDDEAGKSVTQIKEEIEKDLPKIATGQPAFEYISRNSSEQVRVFVQGESMDVLEDLAEQVEWRLGQIEGFADVRSEAETGSDEVRLTVDHNRARNFGLTSSAVANMVSGAMRGQTIQRIRGPESEIDVVLAFQDVNRQTLDDLRDLPISVGNNQTVKLATLADFEQSPGAGRIFRENRKTSLGIGVNLDDITSEEARTEISKVMNQIVYPSGYSWSYGRSFGNDIEAMNVMLFNIGIAFFLIYLIMASLFESLLYPTSVISCIFFGVVGIFWFFFITGTNFDLMAFIGILILMGIVVNNGIVLIDHINHLRTEGLSRRDAVIQGGKDRMRPILMTAATTVLGLIPLCFGTTQIGGEGPPYFPMARAIVGGLTFSTVVTLIVLPSIYVILDDISIWSRRVIRAAGE</sequence>
<feature type="transmembrane region" description="Helical" evidence="1">
    <location>
        <begin position="935"/>
        <end position="957"/>
    </location>
</feature>
<feature type="transmembrane region" description="Helical" evidence="1">
    <location>
        <begin position="422"/>
        <end position="443"/>
    </location>
</feature>
<feature type="transmembrane region" description="Helical" evidence="1">
    <location>
        <begin position="330"/>
        <end position="349"/>
    </location>
</feature>
<feature type="transmembrane region" description="Helical" evidence="1">
    <location>
        <begin position="830"/>
        <end position="849"/>
    </location>
</feature>
<keyword evidence="1" id="KW-0812">Transmembrane</keyword>
<dbReference type="SUPFAM" id="SSF82693">
    <property type="entry name" value="Multidrug efflux transporter AcrB pore domain, PN1, PN2, PC1 and PC2 subdomains"/>
    <property type="match status" value="2"/>
</dbReference>
<feature type="transmembrane region" description="Helical" evidence="1">
    <location>
        <begin position="886"/>
        <end position="907"/>
    </location>
</feature>
<dbReference type="Gene3D" id="3.30.70.1430">
    <property type="entry name" value="Multidrug efflux transporter AcrB pore domain"/>
    <property type="match status" value="2"/>
</dbReference>
<feature type="transmembrane region" description="Helical" evidence="1">
    <location>
        <begin position="969"/>
        <end position="992"/>
    </location>
</feature>
<keyword evidence="1" id="KW-0472">Membrane</keyword>
<feature type="transmembrane region" description="Helical" evidence="1">
    <location>
        <begin position="356"/>
        <end position="376"/>
    </location>
</feature>
<dbReference type="EMBL" id="JAKLWS010000001">
    <property type="protein sequence ID" value="MCG2587203.1"/>
    <property type="molecule type" value="Genomic_DNA"/>
</dbReference>
<dbReference type="Gene3D" id="3.30.2090.10">
    <property type="entry name" value="Multidrug efflux transporter AcrB TolC docking domain, DN and DC subdomains"/>
    <property type="match status" value="2"/>
</dbReference>
<name>A0ABS9K8L8_9BACT</name>
<dbReference type="Proteomes" id="UP001165366">
    <property type="component" value="Unassembled WGS sequence"/>
</dbReference>
<feature type="transmembrane region" description="Helical" evidence="1">
    <location>
        <begin position="455"/>
        <end position="482"/>
    </location>
</feature>
<feature type="transmembrane region" description="Helical" evidence="1">
    <location>
        <begin position="856"/>
        <end position="880"/>
    </location>
</feature>
<dbReference type="PRINTS" id="PR00702">
    <property type="entry name" value="ACRIFLAVINRP"/>
</dbReference>
<comment type="caution">
    <text evidence="2">The sequence shown here is derived from an EMBL/GenBank/DDBJ whole genome shotgun (WGS) entry which is preliminary data.</text>
</comment>
<keyword evidence="3" id="KW-1185">Reference proteome</keyword>
<dbReference type="SUPFAM" id="SSF82866">
    <property type="entry name" value="Multidrug efflux transporter AcrB transmembrane domain"/>
    <property type="match status" value="2"/>
</dbReference>
<evidence type="ECO:0000256" key="1">
    <source>
        <dbReference type="SAM" id="Phobius"/>
    </source>
</evidence>
<proteinExistence type="predicted"/>
<feature type="transmembrane region" description="Helical" evidence="1">
    <location>
        <begin position="382"/>
        <end position="401"/>
    </location>
</feature>